<keyword evidence="1" id="KW-0472">Membrane</keyword>
<keyword evidence="1" id="KW-0812">Transmembrane</keyword>
<sequence>MDGVGYWLIIAAFYLLSSLMKQRKQKAARQALEQEDSIPGPEKEYSPPLLQNLFGDFWKMVEDSGREEKKTEDDFPVIESDEQMEHEMEPIIIEADSDKLEKSDFTYLPEKTQKLTYTGKNFWQKTTTVQNHFSAVLKNDLKTAFVLKEILDKPRAMRRTIR</sequence>
<name>A0A381YFN2_9ZZZZ</name>
<evidence type="ECO:0000256" key="1">
    <source>
        <dbReference type="SAM" id="Phobius"/>
    </source>
</evidence>
<gene>
    <name evidence="2" type="ORF">METZ01_LOCUS128790</name>
</gene>
<accession>A0A381YFN2</accession>
<feature type="transmembrane region" description="Helical" evidence="1">
    <location>
        <begin position="6"/>
        <end position="22"/>
    </location>
</feature>
<dbReference type="AlphaFoldDB" id="A0A381YFN2"/>
<reference evidence="2" key="1">
    <citation type="submission" date="2018-05" db="EMBL/GenBank/DDBJ databases">
        <authorList>
            <person name="Lanie J.A."/>
            <person name="Ng W.-L."/>
            <person name="Kazmierczak K.M."/>
            <person name="Andrzejewski T.M."/>
            <person name="Davidsen T.M."/>
            <person name="Wayne K.J."/>
            <person name="Tettelin H."/>
            <person name="Glass J.I."/>
            <person name="Rusch D."/>
            <person name="Podicherti R."/>
            <person name="Tsui H.-C.T."/>
            <person name="Winkler M.E."/>
        </authorList>
    </citation>
    <scope>NUCLEOTIDE SEQUENCE</scope>
</reference>
<organism evidence="2">
    <name type="scientific">marine metagenome</name>
    <dbReference type="NCBI Taxonomy" id="408172"/>
    <lineage>
        <taxon>unclassified sequences</taxon>
        <taxon>metagenomes</taxon>
        <taxon>ecological metagenomes</taxon>
    </lineage>
</organism>
<evidence type="ECO:0000313" key="2">
    <source>
        <dbReference type="EMBL" id="SVA75936.1"/>
    </source>
</evidence>
<keyword evidence="1" id="KW-1133">Transmembrane helix</keyword>
<proteinExistence type="predicted"/>
<dbReference type="EMBL" id="UINC01018146">
    <property type="protein sequence ID" value="SVA75936.1"/>
    <property type="molecule type" value="Genomic_DNA"/>
</dbReference>
<protein>
    <submittedName>
        <fullName evidence="2">Uncharacterized protein</fullName>
    </submittedName>
</protein>